<comment type="similarity">
    <text evidence="1">Belongs to the DprA/Smf family.</text>
</comment>
<dbReference type="Pfam" id="PF02481">
    <property type="entry name" value="DNA_processg_A"/>
    <property type="match status" value="1"/>
</dbReference>
<evidence type="ECO:0000256" key="1">
    <source>
        <dbReference type="ARBA" id="ARBA00006525"/>
    </source>
</evidence>
<dbReference type="Gene3D" id="1.10.150.240">
    <property type="entry name" value="Putative phosphatase, domain 2"/>
    <property type="match status" value="1"/>
</dbReference>
<evidence type="ECO:0000259" key="3">
    <source>
        <dbReference type="Pfam" id="PF02481"/>
    </source>
</evidence>
<proteinExistence type="inferred from homology"/>
<keyword evidence="5" id="KW-1185">Reference proteome</keyword>
<protein>
    <recommendedName>
        <fullName evidence="3">Smf/DprA SLOG domain-containing protein</fullName>
    </recommendedName>
</protein>
<evidence type="ECO:0000313" key="4">
    <source>
        <dbReference type="EMBL" id="RFS87464.1"/>
    </source>
</evidence>
<evidence type="ECO:0000256" key="2">
    <source>
        <dbReference type="SAM" id="MobiDB-lite"/>
    </source>
</evidence>
<gene>
    <name evidence="4" type="ORF">D0T12_04395</name>
</gene>
<accession>A0A372GQ25</accession>
<evidence type="ECO:0000313" key="5">
    <source>
        <dbReference type="Proteomes" id="UP000262882"/>
    </source>
</evidence>
<dbReference type="EMBL" id="QVNQ01000001">
    <property type="protein sequence ID" value="RFS87464.1"/>
    <property type="molecule type" value="Genomic_DNA"/>
</dbReference>
<dbReference type="SUPFAM" id="SSF102405">
    <property type="entry name" value="MCP/YpsA-like"/>
    <property type="match status" value="1"/>
</dbReference>
<dbReference type="InterPro" id="IPR057666">
    <property type="entry name" value="DrpA_SLOG"/>
</dbReference>
<dbReference type="PANTHER" id="PTHR43022:SF1">
    <property type="entry name" value="PROTEIN SMF"/>
    <property type="match status" value="1"/>
</dbReference>
<dbReference type="InterPro" id="IPR036412">
    <property type="entry name" value="HAD-like_sf"/>
</dbReference>
<dbReference type="InterPro" id="IPR003488">
    <property type="entry name" value="DprA"/>
</dbReference>
<reference evidence="4 5" key="1">
    <citation type="submission" date="2018-08" db="EMBL/GenBank/DDBJ databases">
        <title>Actinomadura spongicola sp. nov., isolated from marine sponge Leucetta chagosensis.</title>
        <authorList>
            <person name="Li L."/>
            <person name="Lin H.W."/>
        </authorList>
    </citation>
    <scope>NUCLEOTIDE SEQUENCE [LARGE SCALE GENOMIC DNA]</scope>
    <source>
        <strain evidence="4 5">LHW52907</strain>
    </source>
</reference>
<dbReference type="Proteomes" id="UP000262882">
    <property type="component" value="Unassembled WGS sequence"/>
</dbReference>
<dbReference type="InterPro" id="IPR023214">
    <property type="entry name" value="HAD_sf"/>
</dbReference>
<dbReference type="InterPro" id="IPR041492">
    <property type="entry name" value="HAD_2"/>
</dbReference>
<dbReference type="AlphaFoldDB" id="A0A372GQ25"/>
<dbReference type="Gene3D" id="3.40.50.1000">
    <property type="entry name" value="HAD superfamily/HAD-like"/>
    <property type="match status" value="1"/>
</dbReference>
<dbReference type="PANTHER" id="PTHR43022">
    <property type="entry name" value="PROTEIN SMF"/>
    <property type="match status" value="1"/>
</dbReference>
<comment type="caution">
    <text evidence="4">The sequence shown here is derived from an EMBL/GenBank/DDBJ whole genome shotgun (WGS) entry which is preliminary data.</text>
</comment>
<dbReference type="SFLD" id="SFLDS00003">
    <property type="entry name" value="Haloacid_Dehalogenase"/>
    <property type="match status" value="1"/>
</dbReference>
<dbReference type="Gene3D" id="3.40.50.450">
    <property type="match status" value="1"/>
</dbReference>
<dbReference type="SFLD" id="SFLDG01129">
    <property type="entry name" value="C1.5:_HAD__Beta-PGM__Phosphata"/>
    <property type="match status" value="1"/>
</dbReference>
<dbReference type="InterPro" id="IPR023198">
    <property type="entry name" value="PGP-like_dom2"/>
</dbReference>
<dbReference type="SUPFAM" id="SSF56784">
    <property type="entry name" value="HAD-like"/>
    <property type="match status" value="1"/>
</dbReference>
<feature type="domain" description="Smf/DprA SLOG" evidence="3">
    <location>
        <begin position="152"/>
        <end position="358"/>
    </location>
</feature>
<sequence>MFGALAEEACYSLTTHGRLVPRSRARRPCSAPPARGGWWPSRSGGNSSPAGVHRTALSRPSNPAEPRWGGVLSVHSERELEAATLLMLLDAPGIGPARIMSLLDEYSSAAAAKGALLGSGSERVRQYLEQAVIDPYITCLDKTHELGGDFKLWNDSDYPANLRRWKGRPPVLFYKGDLSRLKPRALALVGRVDPTGTGVQSAHRFARKCVEHGIVVVSGLARGIDGESHRGALAQPSGSTYAVLGHGIEHAYPKENAALYAEIPRHGALISQFMTGVGPQRWTFPARNEVMCTLALGTVIVEGKPGCGSLIQADFSFKHDRPVFLLSRNLRSDNAEWAQQLVKRGAHVIERFDQVLEVIEATLDESSNAKAPMEAQTLFHVGDHQLMGGALAQHSDVVALFDLDGVVIDTREATAVALANIASRHGPAIVHPGDVDPVGSPISVLGRLGVRNARDIYRAEYDAELRKALGSVRVFRQVVDGIRDLKRHGIRVGAVTAQPARRAEMLVPREVRQLLDFFLCHNDTGGKKEVGIARVLDGLGVSRDRAFYVGDTPKDLEAARKAAVKSVGVLWGFSNEGQLRRWSPDLLLDDQRMVGPELIRRLFPQ</sequence>
<organism evidence="4 5">
    <name type="scientific">Actinomadura spongiicola</name>
    <dbReference type="NCBI Taxonomy" id="2303421"/>
    <lineage>
        <taxon>Bacteria</taxon>
        <taxon>Bacillati</taxon>
        <taxon>Actinomycetota</taxon>
        <taxon>Actinomycetes</taxon>
        <taxon>Streptosporangiales</taxon>
        <taxon>Thermomonosporaceae</taxon>
        <taxon>Actinomadura</taxon>
    </lineage>
</organism>
<feature type="region of interest" description="Disordered" evidence="2">
    <location>
        <begin position="22"/>
        <end position="67"/>
    </location>
</feature>
<name>A0A372GQ25_9ACTN</name>
<dbReference type="Pfam" id="PF13419">
    <property type="entry name" value="HAD_2"/>
    <property type="match status" value="1"/>
</dbReference>
<dbReference type="GO" id="GO:0009294">
    <property type="term" value="P:DNA-mediated transformation"/>
    <property type="evidence" value="ECO:0007669"/>
    <property type="project" value="InterPro"/>
</dbReference>